<dbReference type="InterPro" id="IPR029058">
    <property type="entry name" value="AB_hydrolase_fold"/>
</dbReference>
<dbReference type="SUPFAM" id="SSF53474">
    <property type="entry name" value="alpha/beta-Hydrolases"/>
    <property type="match status" value="1"/>
</dbReference>
<dbReference type="InterPro" id="IPR050583">
    <property type="entry name" value="Mycobacterial_A85_antigen"/>
</dbReference>
<keyword evidence="1" id="KW-0472">Membrane</keyword>
<keyword evidence="1" id="KW-0812">Transmembrane</keyword>
<dbReference type="RefSeq" id="WP_169383035.1">
    <property type="nucleotide sequence ID" value="NZ_JAAXLA010000038.1"/>
</dbReference>
<evidence type="ECO:0000313" key="2">
    <source>
        <dbReference type="EMBL" id="NMH99548.1"/>
    </source>
</evidence>
<accession>A0ABX1SDA5</accession>
<evidence type="ECO:0000313" key="3">
    <source>
        <dbReference type="Proteomes" id="UP000820669"/>
    </source>
</evidence>
<reference evidence="2 3" key="1">
    <citation type="submission" date="2020-04" db="EMBL/GenBank/DDBJ databases">
        <authorList>
            <person name="Klaysubun C."/>
            <person name="Duangmal K."/>
            <person name="Lipun K."/>
        </authorList>
    </citation>
    <scope>NUCLEOTIDE SEQUENCE [LARGE SCALE GENOMIC DNA]</scope>
    <source>
        <strain evidence="2 3">K10HN5</strain>
    </source>
</reference>
<sequence length="407" mass="42681">MFGLHASTVRLDSVPALVVAAVLALLLVALVPWRWDAWKRRRTGRTVTVLLAVVGVALACGVTANRLGSFYPTLGSLIGSSPNPGEGTVAEIGENGVGLAAALPVLAARAAAGHGSTVHMTLHGARSDVLRDADVYLPAGYTDPAQAHVRYPVIEWLPGFPGEPREVAALFGVPDLIDAAIAAHRMPPAILIIPDINGEPRFGHDEECVDARHGVADDTYLTTDLRNWAMTALRVRPERSAWALSGWSSGGYCAMNLALRHPDLYSIAVSQSGYDITPDDIVTGDLFGGRADLTAANDVSRQLREHPVPLAILATAGSDETDEQAALGRIRAAATPPVRLDTLTFPGGGHNQVTVRAQLPALVNWLGQHMVGPCADAPAPRGVVVTDPPGVPARILPDPNTPGPTAG</sequence>
<protein>
    <submittedName>
        <fullName evidence="2">Esterase family protein</fullName>
    </submittedName>
</protein>
<feature type="transmembrane region" description="Helical" evidence="1">
    <location>
        <begin position="47"/>
        <end position="64"/>
    </location>
</feature>
<organism evidence="2 3">
    <name type="scientific">Pseudonocardia acidicola</name>
    <dbReference type="NCBI Taxonomy" id="2724939"/>
    <lineage>
        <taxon>Bacteria</taxon>
        <taxon>Bacillati</taxon>
        <taxon>Actinomycetota</taxon>
        <taxon>Actinomycetes</taxon>
        <taxon>Pseudonocardiales</taxon>
        <taxon>Pseudonocardiaceae</taxon>
        <taxon>Pseudonocardia</taxon>
    </lineage>
</organism>
<keyword evidence="3" id="KW-1185">Reference proteome</keyword>
<keyword evidence="1" id="KW-1133">Transmembrane helix</keyword>
<evidence type="ECO:0000256" key="1">
    <source>
        <dbReference type="SAM" id="Phobius"/>
    </source>
</evidence>
<comment type="caution">
    <text evidence="2">The sequence shown here is derived from an EMBL/GenBank/DDBJ whole genome shotgun (WGS) entry which is preliminary data.</text>
</comment>
<dbReference type="Proteomes" id="UP000820669">
    <property type="component" value="Unassembled WGS sequence"/>
</dbReference>
<gene>
    <name evidence="2" type="ORF">HF526_19840</name>
</gene>
<dbReference type="EMBL" id="JAAXLA010000038">
    <property type="protein sequence ID" value="NMH99548.1"/>
    <property type="molecule type" value="Genomic_DNA"/>
</dbReference>
<name>A0ABX1SDA5_9PSEU</name>
<dbReference type="InterPro" id="IPR000801">
    <property type="entry name" value="Esterase-like"/>
</dbReference>
<proteinExistence type="predicted"/>
<dbReference type="Pfam" id="PF00756">
    <property type="entry name" value="Esterase"/>
    <property type="match status" value="1"/>
</dbReference>
<dbReference type="Gene3D" id="3.40.50.1820">
    <property type="entry name" value="alpha/beta hydrolase"/>
    <property type="match status" value="1"/>
</dbReference>
<feature type="transmembrane region" description="Helical" evidence="1">
    <location>
        <begin position="14"/>
        <end position="35"/>
    </location>
</feature>
<dbReference type="PANTHER" id="PTHR48098">
    <property type="entry name" value="ENTEROCHELIN ESTERASE-RELATED"/>
    <property type="match status" value="1"/>
</dbReference>
<dbReference type="PANTHER" id="PTHR48098:SF1">
    <property type="entry name" value="DIACYLGLYCEROL ACYLTRANSFERASE_MYCOLYLTRANSFERASE AG85A"/>
    <property type="match status" value="1"/>
</dbReference>